<dbReference type="RefSeq" id="WP_133880241.1">
    <property type="nucleotide sequence ID" value="NZ_MWIN01000012.1"/>
</dbReference>
<gene>
    <name evidence="1" type="ORF">DFR24_1051</name>
</gene>
<accession>A0A4R7PC41</accession>
<name>A0A4R7PC41_9GAMM</name>
<protein>
    <submittedName>
        <fullName evidence="1">Uncharacterized protein</fullName>
    </submittedName>
</protein>
<proteinExistence type="predicted"/>
<reference evidence="1 2" key="1">
    <citation type="submission" date="2019-03" db="EMBL/GenBank/DDBJ databases">
        <title>Genomic Encyclopedia of Type Strains, Phase IV (KMG-IV): sequencing the most valuable type-strain genomes for metagenomic binning, comparative biology and taxonomic classification.</title>
        <authorList>
            <person name="Goeker M."/>
        </authorList>
    </citation>
    <scope>NUCLEOTIDE SEQUENCE [LARGE SCALE GENOMIC DNA]</scope>
    <source>
        <strain evidence="1 2">DSM 26377</strain>
    </source>
</reference>
<dbReference type="AlphaFoldDB" id="A0A4R7PC41"/>
<sequence length="162" mass="17294">MNLHRKTSSVRSTFESGHNILSATGLSRAFLRGMFASSGLFGADSSLSGPEQASLYAELKLPAGTVPPFCVTTDVPNHWRLAAIRSVVRVILGGNVDGYARQIAFARQFGVSGDVLSEVTRTVRTAMLVYGVGAPVQRDVRFDIIASATPGANEHSTQRSRA</sequence>
<evidence type="ECO:0000313" key="2">
    <source>
        <dbReference type="Proteomes" id="UP000295341"/>
    </source>
</evidence>
<evidence type="ECO:0000313" key="1">
    <source>
        <dbReference type="EMBL" id="TDU31674.1"/>
    </source>
</evidence>
<keyword evidence="2" id="KW-1185">Reference proteome</keyword>
<dbReference type="Proteomes" id="UP000295341">
    <property type="component" value="Unassembled WGS sequence"/>
</dbReference>
<organism evidence="1 2">
    <name type="scientific">Panacagrimonas perspica</name>
    <dbReference type="NCBI Taxonomy" id="381431"/>
    <lineage>
        <taxon>Bacteria</taxon>
        <taxon>Pseudomonadati</taxon>
        <taxon>Pseudomonadota</taxon>
        <taxon>Gammaproteobacteria</taxon>
        <taxon>Nevskiales</taxon>
        <taxon>Nevskiaceae</taxon>
        <taxon>Panacagrimonas</taxon>
    </lineage>
</organism>
<comment type="caution">
    <text evidence="1">The sequence shown here is derived from an EMBL/GenBank/DDBJ whole genome shotgun (WGS) entry which is preliminary data.</text>
</comment>
<dbReference type="EMBL" id="SOBT01000008">
    <property type="protein sequence ID" value="TDU31674.1"/>
    <property type="molecule type" value="Genomic_DNA"/>
</dbReference>